<accession>A0ABD0M185</accession>
<proteinExistence type="predicted"/>
<gene>
    <name evidence="1" type="ORF">BaRGS_00003300</name>
</gene>
<dbReference type="EMBL" id="JACVVK020000010">
    <property type="protein sequence ID" value="KAK7505555.1"/>
    <property type="molecule type" value="Genomic_DNA"/>
</dbReference>
<dbReference type="AlphaFoldDB" id="A0ABD0M185"/>
<name>A0ABD0M185_9CAEN</name>
<feature type="non-terminal residue" evidence="1">
    <location>
        <position position="1"/>
    </location>
</feature>
<keyword evidence="2" id="KW-1185">Reference proteome</keyword>
<organism evidence="1 2">
    <name type="scientific">Batillaria attramentaria</name>
    <dbReference type="NCBI Taxonomy" id="370345"/>
    <lineage>
        <taxon>Eukaryota</taxon>
        <taxon>Metazoa</taxon>
        <taxon>Spiralia</taxon>
        <taxon>Lophotrochozoa</taxon>
        <taxon>Mollusca</taxon>
        <taxon>Gastropoda</taxon>
        <taxon>Caenogastropoda</taxon>
        <taxon>Sorbeoconcha</taxon>
        <taxon>Cerithioidea</taxon>
        <taxon>Batillariidae</taxon>
        <taxon>Batillaria</taxon>
    </lineage>
</organism>
<evidence type="ECO:0000313" key="2">
    <source>
        <dbReference type="Proteomes" id="UP001519460"/>
    </source>
</evidence>
<protein>
    <submittedName>
        <fullName evidence="1">Uncharacterized protein</fullName>
    </submittedName>
</protein>
<evidence type="ECO:0000313" key="1">
    <source>
        <dbReference type="EMBL" id="KAK7505555.1"/>
    </source>
</evidence>
<comment type="caution">
    <text evidence="1">The sequence shown here is derived from an EMBL/GenBank/DDBJ whole genome shotgun (WGS) entry which is preliminary data.</text>
</comment>
<reference evidence="1 2" key="1">
    <citation type="journal article" date="2023" name="Sci. Data">
        <title>Genome assembly of the Korean intertidal mud-creeper Batillaria attramentaria.</title>
        <authorList>
            <person name="Patra A.K."/>
            <person name="Ho P.T."/>
            <person name="Jun S."/>
            <person name="Lee S.J."/>
            <person name="Kim Y."/>
            <person name="Won Y.J."/>
        </authorList>
    </citation>
    <scope>NUCLEOTIDE SEQUENCE [LARGE SCALE GENOMIC DNA]</scope>
    <source>
        <strain evidence="1">Wonlab-2016</strain>
    </source>
</reference>
<sequence length="88" mass="10013">SFACYTRLTTAVHSSQLRIPTERFPYCFITPLVCFEFLSADCRFELYKLGGSFTLAGGVSFNIRLTDHVICVIRSADRKTRKVFHAVD</sequence>
<dbReference type="Proteomes" id="UP001519460">
    <property type="component" value="Unassembled WGS sequence"/>
</dbReference>